<comment type="caution">
    <text evidence="1">The sequence shown here is derived from an EMBL/GenBank/DDBJ whole genome shotgun (WGS) entry which is preliminary data.</text>
</comment>
<organism evidence="1 2">
    <name type="scientific">Bonamia ostreae</name>
    <dbReference type="NCBI Taxonomy" id="126728"/>
    <lineage>
        <taxon>Eukaryota</taxon>
        <taxon>Sar</taxon>
        <taxon>Rhizaria</taxon>
        <taxon>Endomyxa</taxon>
        <taxon>Ascetosporea</taxon>
        <taxon>Haplosporida</taxon>
        <taxon>Bonamia</taxon>
    </lineage>
</organism>
<keyword evidence="2" id="KW-1185">Reference proteome</keyword>
<gene>
    <name evidence="1" type="ORF">MHBO_002315</name>
</gene>
<evidence type="ECO:0000313" key="1">
    <source>
        <dbReference type="EMBL" id="MES1920666.1"/>
    </source>
</evidence>
<sequence length="109" mass="13525">MLVSLRKKVFGKISSKIYDPHKVQDCSGGHKRYEKHMTAKIIGPEVKNYYCENEMQKIFKGSMYEDMESQRRQKWLEHRLKVQPDYKRWKDKNREKRPKKEFEWRHGWY</sequence>
<reference evidence="1 2" key="1">
    <citation type="journal article" date="2024" name="BMC Biol.">
        <title>Comparative genomics of Ascetosporea gives new insight into the evolutionary basis for animal parasitism in Rhizaria.</title>
        <authorList>
            <person name="Hiltunen Thoren M."/>
            <person name="Onut-Brannstrom I."/>
            <person name="Alfjorden A."/>
            <person name="Peckova H."/>
            <person name="Swords F."/>
            <person name="Hooper C."/>
            <person name="Holzer A.S."/>
            <person name="Bass D."/>
            <person name="Burki F."/>
        </authorList>
    </citation>
    <scope>NUCLEOTIDE SEQUENCE [LARGE SCALE GENOMIC DNA]</scope>
    <source>
        <strain evidence="1">20-A016</strain>
    </source>
</reference>
<name>A0ABV2ALW2_9EUKA</name>
<dbReference type="EMBL" id="JBDODL010000795">
    <property type="protein sequence ID" value="MES1920666.1"/>
    <property type="molecule type" value="Genomic_DNA"/>
</dbReference>
<evidence type="ECO:0000313" key="2">
    <source>
        <dbReference type="Proteomes" id="UP001439008"/>
    </source>
</evidence>
<proteinExistence type="predicted"/>
<accession>A0ABV2ALW2</accession>
<evidence type="ECO:0008006" key="3">
    <source>
        <dbReference type="Google" id="ProtNLM"/>
    </source>
</evidence>
<protein>
    <recommendedName>
        <fullName evidence="3">NADH dehydrogenase [ubiquinone] 1 beta subcomplex subunit 10</fullName>
    </recommendedName>
</protein>
<dbReference type="Proteomes" id="UP001439008">
    <property type="component" value="Unassembled WGS sequence"/>
</dbReference>